<dbReference type="Proteomes" id="UP000037848">
    <property type="component" value="Unassembled WGS sequence"/>
</dbReference>
<dbReference type="AlphaFoldDB" id="A0A0N0M0R6"/>
<proteinExistence type="predicted"/>
<accession>A0A0N0M0R6</accession>
<dbReference type="RefSeq" id="WP_054453730.1">
    <property type="nucleotide sequence ID" value="NZ_LHPH01000007.1"/>
</dbReference>
<gene>
    <name evidence="1" type="ORF">ADS77_07560</name>
</gene>
<reference evidence="1 2" key="1">
    <citation type="submission" date="2015-08" db="EMBL/GenBank/DDBJ databases">
        <title>Draft Genome Sequence of Pseudoalteromonas porphyrae UCD-SED14.</title>
        <authorList>
            <person name="Coil D.A."/>
            <person name="Jospin G."/>
            <person name="Lee R.D."/>
            <person name="Eisen J.A."/>
        </authorList>
    </citation>
    <scope>NUCLEOTIDE SEQUENCE [LARGE SCALE GENOMIC DNA]</scope>
    <source>
        <strain evidence="1 2">UCD-SED14</strain>
    </source>
</reference>
<name>A0A0N0M0R6_9GAMM</name>
<keyword evidence="2" id="KW-1185">Reference proteome</keyword>
<sequence length="75" mass="8788">MGYGLDIHYILGGFIWDCASRMVSGDNWLVDANSMSEKYNAANWINNPDFIYINEVRFNLRNFHPRIEQNTHHLA</sequence>
<organism evidence="1 2">
    <name type="scientific">Pseudoalteromonas porphyrae</name>
    <dbReference type="NCBI Taxonomy" id="187330"/>
    <lineage>
        <taxon>Bacteria</taxon>
        <taxon>Pseudomonadati</taxon>
        <taxon>Pseudomonadota</taxon>
        <taxon>Gammaproteobacteria</taxon>
        <taxon>Alteromonadales</taxon>
        <taxon>Pseudoalteromonadaceae</taxon>
        <taxon>Pseudoalteromonas</taxon>
    </lineage>
</organism>
<dbReference type="EMBL" id="LHPH01000007">
    <property type="protein sequence ID" value="KPH63769.1"/>
    <property type="molecule type" value="Genomic_DNA"/>
</dbReference>
<evidence type="ECO:0000313" key="1">
    <source>
        <dbReference type="EMBL" id="KPH63769.1"/>
    </source>
</evidence>
<comment type="caution">
    <text evidence="1">The sequence shown here is derived from an EMBL/GenBank/DDBJ whole genome shotgun (WGS) entry which is preliminary data.</text>
</comment>
<dbReference type="PATRIC" id="fig|187330.3.peg.3549"/>
<protein>
    <submittedName>
        <fullName evidence="1">Uncharacterized protein</fullName>
    </submittedName>
</protein>
<evidence type="ECO:0000313" key="2">
    <source>
        <dbReference type="Proteomes" id="UP000037848"/>
    </source>
</evidence>